<organism evidence="3 4">
    <name type="scientific">Mycena albidolilacea</name>
    <dbReference type="NCBI Taxonomy" id="1033008"/>
    <lineage>
        <taxon>Eukaryota</taxon>
        <taxon>Fungi</taxon>
        <taxon>Dikarya</taxon>
        <taxon>Basidiomycota</taxon>
        <taxon>Agaricomycotina</taxon>
        <taxon>Agaricomycetes</taxon>
        <taxon>Agaricomycetidae</taxon>
        <taxon>Agaricales</taxon>
        <taxon>Marasmiineae</taxon>
        <taxon>Mycenaceae</taxon>
        <taxon>Mycena</taxon>
    </lineage>
</organism>
<comment type="caution">
    <text evidence="3">The sequence shown here is derived from an EMBL/GenBank/DDBJ whole genome shotgun (WGS) entry which is preliminary data.</text>
</comment>
<dbReference type="EMBL" id="JARIHO010000166">
    <property type="protein sequence ID" value="KAJ7300479.1"/>
    <property type="molecule type" value="Genomic_DNA"/>
</dbReference>
<evidence type="ECO:0000313" key="3">
    <source>
        <dbReference type="EMBL" id="KAJ7300479.1"/>
    </source>
</evidence>
<keyword evidence="1" id="KW-0175">Coiled coil</keyword>
<dbReference type="InterPro" id="IPR040521">
    <property type="entry name" value="KDZ"/>
</dbReference>
<dbReference type="PANTHER" id="PTHR33096">
    <property type="entry name" value="CXC2 DOMAIN-CONTAINING PROTEIN"/>
    <property type="match status" value="1"/>
</dbReference>
<dbReference type="Pfam" id="PF18758">
    <property type="entry name" value="KDZ"/>
    <property type="match status" value="1"/>
</dbReference>
<reference evidence="3" key="1">
    <citation type="submission" date="2023-03" db="EMBL/GenBank/DDBJ databases">
        <title>Massive genome expansion in bonnet fungi (Mycena s.s.) driven by repeated elements and novel gene families across ecological guilds.</title>
        <authorList>
            <consortium name="Lawrence Berkeley National Laboratory"/>
            <person name="Harder C.B."/>
            <person name="Miyauchi S."/>
            <person name="Viragh M."/>
            <person name="Kuo A."/>
            <person name="Thoen E."/>
            <person name="Andreopoulos B."/>
            <person name="Lu D."/>
            <person name="Skrede I."/>
            <person name="Drula E."/>
            <person name="Henrissat B."/>
            <person name="Morin E."/>
            <person name="Kohler A."/>
            <person name="Barry K."/>
            <person name="LaButti K."/>
            <person name="Morin E."/>
            <person name="Salamov A."/>
            <person name="Lipzen A."/>
            <person name="Mereny Z."/>
            <person name="Hegedus B."/>
            <person name="Baldrian P."/>
            <person name="Stursova M."/>
            <person name="Weitz H."/>
            <person name="Taylor A."/>
            <person name="Grigoriev I.V."/>
            <person name="Nagy L.G."/>
            <person name="Martin F."/>
            <person name="Kauserud H."/>
        </authorList>
    </citation>
    <scope>NUCLEOTIDE SEQUENCE</scope>
    <source>
        <strain evidence="3">CBHHK002</strain>
    </source>
</reference>
<dbReference type="AlphaFoldDB" id="A0AAD6YW35"/>
<name>A0AAD6YW35_9AGAR</name>
<proteinExistence type="predicted"/>
<keyword evidence="4" id="KW-1185">Reference proteome</keyword>
<evidence type="ECO:0000256" key="2">
    <source>
        <dbReference type="SAM" id="MobiDB-lite"/>
    </source>
</evidence>
<feature type="coiled-coil region" evidence="1">
    <location>
        <begin position="786"/>
        <end position="813"/>
    </location>
</feature>
<feature type="region of interest" description="Disordered" evidence="2">
    <location>
        <begin position="1"/>
        <end position="34"/>
    </location>
</feature>
<gene>
    <name evidence="3" type="ORF">DFH08DRAFT_828432</name>
</gene>
<feature type="region of interest" description="Disordered" evidence="2">
    <location>
        <begin position="1018"/>
        <end position="1041"/>
    </location>
</feature>
<sequence length="1059" mass="119889">MKIPAKARHTAATSSPSYSLADGPRVPNARRKFPDHIAQRPEVLLYNGRTLVQPRMPALLAQYGLAEERSDGHAPPLASDEDLAAEELAVAASDCPDLMFIEHTPPPDPTKHRRKRAAQWQRWQNEVLPKLLPHFARLLQETKSLREMDSRRPQPSTCACPTQTHTIAVMRFAGFSFPIPIHGQAQNSLRRRFANCLMWYTHLRNLLKDHYGQTIETVRQAVVGPEVPTSPSPPRGRHARRGSGEPPAPSSGTPTMLKHRSHSTSSSSSSETPRPAPQTRNETVREPTSPSPPRGRQSDHSEAGSASSSPCPPRGRHAKRGSGAPPASSRGTLTPRQHQSHSTSSRCPPRGRHAKRGSGEPPASSLGTPTSRRHRSHSIRSSSSDTPRPAPQTRKRAREPTPEPGMPECPKVPFPEPPPRVRPSEYLRRRCPACFANLKRDDSQLVDVMVCLDACFTQKKKKTPPDPPKRHPHTHFVPEEQTRRMEEYVESVRAAKEHGGKNDKRRKRATVQEVEDETEDGYEFERLPLPRSVLDGCEASFKAADEKWEKASTEFFEDTALMGLLCRHDRVLWVANMHSAGEKQFYVVALIETLFQHIPHDIRVGILYDVACAFERSCLKWNFLDRYIDRVAFAVSVFHAFGHEWPCQLLYHPRKRVGFGFTNGEGCERFWKSIQHLIAHLRICGYHNRLYILDAQIEHDDEASLFRLGEWISRRYRHSRSKRVEAMDALRESGKSKELLREQWHLQVESQTRPLPRRSKNKGQKAVDAIILGRAALTAHQESMEYTSARQALHKAERTLQRQEEALGVEENEELEMLVNNNKLIAHTEAAIKRREPTIAKLAAEYNKLCAKLGRLIKDGKAPRGAIAPIPIPAEGMWELDIDDAIFQEVGLDDRDDEGEPPLWLCDEKVRTGIKAMLELDRCDEEDARLQRENLALRVWLREEWEIATRAIEQADSDVDKYHLKLHQNKLGRLCATWDKCLPDFGAAMGPLPPWGPSAMQLSSCRVDAHRAARGEERHYGWLDDEDEDGEQSGGEDEDFGILDAVVRADIYRDDENGY</sequence>
<feature type="compositionally biased region" description="Pro residues" evidence="2">
    <location>
        <begin position="402"/>
        <end position="421"/>
    </location>
</feature>
<feature type="region of interest" description="Disordered" evidence="2">
    <location>
        <begin position="495"/>
        <end position="514"/>
    </location>
</feature>
<feature type="region of interest" description="Disordered" evidence="2">
    <location>
        <begin position="222"/>
        <end position="423"/>
    </location>
</feature>
<dbReference type="PANTHER" id="PTHR33096:SF1">
    <property type="entry name" value="CXC1-LIKE CYSTEINE CLUSTER ASSOCIATED WITH KDZ TRANSPOSASES DOMAIN-CONTAINING PROTEIN"/>
    <property type="match status" value="1"/>
</dbReference>
<evidence type="ECO:0000256" key="1">
    <source>
        <dbReference type="SAM" id="Coils"/>
    </source>
</evidence>
<evidence type="ECO:0008006" key="5">
    <source>
        <dbReference type="Google" id="ProtNLM"/>
    </source>
</evidence>
<accession>A0AAD6YW35</accession>
<feature type="compositionally biased region" description="Polar residues" evidence="2">
    <location>
        <begin position="329"/>
        <end position="346"/>
    </location>
</feature>
<evidence type="ECO:0000313" key="4">
    <source>
        <dbReference type="Proteomes" id="UP001218218"/>
    </source>
</evidence>
<dbReference type="Proteomes" id="UP001218218">
    <property type="component" value="Unassembled WGS sequence"/>
</dbReference>
<feature type="compositionally biased region" description="Acidic residues" evidence="2">
    <location>
        <begin position="1023"/>
        <end position="1041"/>
    </location>
</feature>
<protein>
    <recommendedName>
        <fullName evidence="5">CxC1-like cysteine cluster associated with KDZ transposases domain-containing protein</fullName>
    </recommendedName>
</protein>